<feature type="transmembrane region" description="Helical" evidence="9">
    <location>
        <begin position="89"/>
        <end position="110"/>
    </location>
</feature>
<keyword evidence="7 9" id="KW-0811">Translocation</keyword>
<dbReference type="EMBL" id="CP109965">
    <property type="protein sequence ID" value="WAJ70646.1"/>
    <property type="molecule type" value="Genomic_DNA"/>
</dbReference>
<keyword evidence="2 9" id="KW-0813">Transport</keyword>
<evidence type="ECO:0000313" key="10">
    <source>
        <dbReference type="EMBL" id="WAJ70646.1"/>
    </source>
</evidence>
<keyword evidence="5 9" id="KW-0653">Protein transport</keyword>
<comment type="caution">
    <text evidence="9">Lacks conserved residue(s) required for the propagation of feature annotation.</text>
</comment>
<evidence type="ECO:0000256" key="3">
    <source>
        <dbReference type="ARBA" id="ARBA00022475"/>
    </source>
</evidence>
<evidence type="ECO:0000256" key="9">
    <source>
        <dbReference type="HAMAP-Rule" id="MF_00422"/>
    </source>
</evidence>
<organism evidence="10 11">
    <name type="scientific">Catenovulum adriaticum</name>
    <dbReference type="NCBI Taxonomy" id="2984846"/>
    <lineage>
        <taxon>Bacteria</taxon>
        <taxon>Pseudomonadati</taxon>
        <taxon>Pseudomonadota</taxon>
        <taxon>Gammaproteobacteria</taxon>
        <taxon>Alteromonadales</taxon>
        <taxon>Alteromonadaceae</taxon>
        <taxon>Catenovulum</taxon>
    </lineage>
</organism>
<evidence type="ECO:0000256" key="8">
    <source>
        <dbReference type="ARBA" id="ARBA00023136"/>
    </source>
</evidence>
<dbReference type="NCBIfam" id="TIGR00964">
    <property type="entry name" value="secE_bact"/>
    <property type="match status" value="1"/>
</dbReference>
<keyword evidence="6 9" id="KW-1133">Transmembrane helix</keyword>
<evidence type="ECO:0000256" key="4">
    <source>
        <dbReference type="ARBA" id="ARBA00022692"/>
    </source>
</evidence>
<evidence type="ECO:0000256" key="5">
    <source>
        <dbReference type="ARBA" id="ARBA00022927"/>
    </source>
</evidence>
<proteinExistence type="inferred from homology"/>
<dbReference type="PRINTS" id="PR01650">
    <property type="entry name" value="SECETRNLCASE"/>
</dbReference>
<comment type="function">
    <text evidence="9">Essential subunit of the Sec protein translocation channel SecYEG. Clamps together the 2 halves of SecY. May contact the channel plug during translocation.</text>
</comment>
<keyword evidence="8 9" id="KW-0472">Membrane</keyword>
<evidence type="ECO:0000256" key="7">
    <source>
        <dbReference type="ARBA" id="ARBA00023010"/>
    </source>
</evidence>
<dbReference type="InterPro" id="IPR005807">
    <property type="entry name" value="SecE_bac"/>
</dbReference>
<accession>A0ABY7AQW6</accession>
<dbReference type="Gene3D" id="1.20.5.1030">
    <property type="entry name" value="Preprotein translocase secy subunit"/>
    <property type="match status" value="1"/>
</dbReference>
<dbReference type="PANTHER" id="PTHR33910">
    <property type="entry name" value="PROTEIN TRANSLOCASE SUBUNIT SECE"/>
    <property type="match status" value="1"/>
</dbReference>
<keyword evidence="4 9" id="KW-0812">Transmembrane</keyword>
<dbReference type="InterPro" id="IPR001901">
    <property type="entry name" value="Translocase_SecE/Sec61-g"/>
</dbReference>
<keyword evidence="3 9" id="KW-1003">Cell membrane</keyword>
<dbReference type="HAMAP" id="MF_00422">
    <property type="entry name" value="SecE"/>
    <property type="match status" value="1"/>
</dbReference>
<dbReference type="RefSeq" id="WP_268074996.1">
    <property type="nucleotide sequence ID" value="NZ_CP109965.1"/>
</dbReference>
<keyword evidence="11" id="KW-1185">Reference proteome</keyword>
<comment type="subcellular location">
    <subcellularLocation>
        <location evidence="1">Membrane</location>
    </subcellularLocation>
</comment>
<sequence>MSVEAEKQGSSFDSIKWILTIVILGAAVWGNHYYTEQVSVLWRALGVVGAVIVAGFIALQTTKGKDGFSFAKEARTEVRKVIWPTREEALRTTVIVLIATVIMSLLLWFLDGIMVRLVSFLTGLGL</sequence>
<dbReference type="InterPro" id="IPR038379">
    <property type="entry name" value="SecE_sf"/>
</dbReference>
<name>A0ABY7AQW6_9ALTE</name>
<dbReference type="Proteomes" id="UP001163726">
    <property type="component" value="Chromosome"/>
</dbReference>
<dbReference type="NCBIfam" id="NF004372">
    <property type="entry name" value="PRK05740.1-2"/>
    <property type="match status" value="1"/>
</dbReference>
<dbReference type="Pfam" id="PF00584">
    <property type="entry name" value="SecE"/>
    <property type="match status" value="1"/>
</dbReference>
<feature type="transmembrane region" description="Helical" evidence="9">
    <location>
        <begin position="40"/>
        <end position="59"/>
    </location>
</feature>
<comment type="subunit">
    <text evidence="9">Component of the Sec protein translocase complex. Heterotrimer consisting of SecY, SecE and SecG subunits. The heterotrimers can form oligomers, although 1 heterotrimer is thought to be able to translocate proteins. Interacts with the ribosome. Interacts with SecDF, and other proteins may be involved. Interacts with SecA.</text>
</comment>
<evidence type="ECO:0000256" key="1">
    <source>
        <dbReference type="ARBA" id="ARBA00004370"/>
    </source>
</evidence>
<evidence type="ECO:0000313" key="11">
    <source>
        <dbReference type="Proteomes" id="UP001163726"/>
    </source>
</evidence>
<dbReference type="PROSITE" id="PS01067">
    <property type="entry name" value="SECE_SEC61G"/>
    <property type="match status" value="1"/>
</dbReference>
<protein>
    <recommendedName>
        <fullName evidence="9">Protein translocase subunit SecE</fullName>
    </recommendedName>
</protein>
<reference evidence="10" key="1">
    <citation type="submission" date="2022-10" db="EMBL/GenBank/DDBJ databases">
        <title>Catenovulum adriacola sp. nov. isolated in the Harbour of Susak.</title>
        <authorList>
            <person name="Schoch T."/>
            <person name="Reich S.J."/>
            <person name="Stoeferle S."/>
            <person name="Flaiz M."/>
            <person name="Kazda M."/>
            <person name="Riedel C.U."/>
            <person name="Duerre P."/>
        </authorList>
    </citation>
    <scope>NUCLEOTIDE SEQUENCE</scope>
    <source>
        <strain evidence="10">TS8</strain>
    </source>
</reference>
<evidence type="ECO:0000256" key="2">
    <source>
        <dbReference type="ARBA" id="ARBA00022448"/>
    </source>
</evidence>
<evidence type="ECO:0000256" key="6">
    <source>
        <dbReference type="ARBA" id="ARBA00022989"/>
    </source>
</evidence>
<gene>
    <name evidence="9 10" type="primary">secE</name>
    <name evidence="10" type="ORF">OLW01_02200</name>
</gene>
<dbReference type="PANTHER" id="PTHR33910:SF1">
    <property type="entry name" value="PROTEIN TRANSLOCASE SUBUNIT SECE"/>
    <property type="match status" value="1"/>
</dbReference>
<comment type="similarity">
    <text evidence="9">Belongs to the SecE/SEC61-gamma family.</text>
</comment>
<feature type="transmembrane region" description="Helical" evidence="9">
    <location>
        <begin position="17"/>
        <end position="34"/>
    </location>
</feature>